<keyword evidence="3" id="KW-0732">Signal</keyword>
<dbReference type="Pfam" id="PF01546">
    <property type="entry name" value="Peptidase_M20"/>
    <property type="match status" value="1"/>
</dbReference>
<dbReference type="PIRSF" id="PIRSF005962">
    <property type="entry name" value="Pept_M20D_amidohydro"/>
    <property type="match status" value="1"/>
</dbReference>
<protein>
    <submittedName>
        <fullName evidence="5">Amidohydrolase</fullName>
    </submittedName>
</protein>
<sequence precursor="true">MKKTLIVTAALAALATSALGAPLNVLATKTAIDAQLDHDYPALDALYKDIHSHPELGFQEVETAKKLAAQMRALGFTVTEGVGKTGVVAVLKNGDGPKVLIRTELDALPMQEKTGLPYASTATAMWNGEKVFVDHSCGHDIHMAAWIGTARQMVARKAQWKGTLVFVAQPSEETVSGAKAMLADGFIDRFGKPDYGFALHVGPGAAGEVYYKPGVLTSTSDALDVTFNGRGAHGSMPAASIDPVMMAARFTVDVQSVISREKDPAAFGVVTVGSIQAGSAGNIIPDKAKVRGTIRTQDAAVRDKILAGVERTVKGVTEMAGAPPADLTITPGGKAVINDQALTDRTAAVFKTAFGARAVLTPQPGSASEDYSEFIIAGVPSVYFSIGGYDPAVIAKAKAEGKVLPVNHSPYFAPVPEPSIRTGVEAMTLAVMNVMAK</sequence>
<dbReference type="OrthoDB" id="9777385at2"/>
<proteinExistence type="predicted"/>
<keyword evidence="6" id="KW-1185">Reference proteome</keyword>
<dbReference type="NCBIfam" id="TIGR01891">
    <property type="entry name" value="amidohydrolases"/>
    <property type="match status" value="1"/>
</dbReference>
<keyword evidence="2" id="KW-0479">Metal-binding</keyword>
<feature type="binding site" evidence="2">
    <location>
        <position position="200"/>
    </location>
    <ligand>
        <name>Mn(2+)</name>
        <dbReference type="ChEBI" id="CHEBI:29035"/>
        <label>2</label>
    </ligand>
</feature>
<feature type="binding site" evidence="2">
    <location>
        <position position="137"/>
    </location>
    <ligand>
        <name>Mn(2+)</name>
        <dbReference type="ChEBI" id="CHEBI:29035"/>
        <label>2</label>
    </ligand>
</feature>
<dbReference type="AlphaFoldDB" id="R0EHH6"/>
<evidence type="ECO:0000256" key="2">
    <source>
        <dbReference type="PIRSR" id="PIRSR005962-1"/>
    </source>
</evidence>
<dbReference type="SUPFAM" id="SSF55031">
    <property type="entry name" value="Bacterial exopeptidase dimerisation domain"/>
    <property type="match status" value="1"/>
</dbReference>
<dbReference type="PANTHER" id="PTHR11014">
    <property type="entry name" value="PEPTIDASE M20 FAMILY MEMBER"/>
    <property type="match status" value="1"/>
</dbReference>
<evidence type="ECO:0000256" key="3">
    <source>
        <dbReference type="SAM" id="SignalP"/>
    </source>
</evidence>
<dbReference type="Proteomes" id="UP000013063">
    <property type="component" value="Unassembled WGS sequence"/>
</dbReference>
<comment type="cofactor">
    <cofactor evidence="2">
        <name>Mn(2+)</name>
        <dbReference type="ChEBI" id="CHEBI:29035"/>
    </cofactor>
    <text evidence="2">The Mn(2+) ion enhances activity.</text>
</comment>
<dbReference type="InterPro" id="IPR017439">
    <property type="entry name" value="Amidohydrolase"/>
</dbReference>
<evidence type="ECO:0000259" key="4">
    <source>
        <dbReference type="Pfam" id="PF07687"/>
    </source>
</evidence>
<feature type="domain" description="Peptidase M20 dimerisation" evidence="4">
    <location>
        <begin position="223"/>
        <end position="313"/>
    </location>
</feature>
<accession>R0EHH6</accession>
<feature type="binding site" evidence="2">
    <location>
        <position position="139"/>
    </location>
    <ligand>
        <name>Mn(2+)</name>
        <dbReference type="ChEBI" id="CHEBI:29035"/>
        <label>2</label>
    </ligand>
</feature>
<dbReference type="RefSeq" id="WP_004622514.1">
    <property type="nucleotide sequence ID" value="NZ_APMP01000027.1"/>
</dbReference>
<dbReference type="InterPro" id="IPR011650">
    <property type="entry name" value="Peptidase_M20_dimer"/>
</dbReference>
<dbReference type="STRING" id="1292034.OR37_03385"/>
<dbReference type="Gene3D" id="3.40.630.10">
    <property type="entry name" value="Zn peptidases"/>
    <property type="match status" value="1"/>
</dbReference>
<name>R0EHH6_CAUVI</name>
<dbReference type="InterPro" id="IPR002933">
    <property type="entry name" value="Peptidase_M20"/>
</dbReference>
<reference evidence="5 6" key="1">
    <citation type="journal article" date="2013" name="Genome Announc.">
        <title>Draft Genome Sequence for Caulobacter sp. Strain OR37, a Bacterium Tolerant to Heavy Metals.</title>
        <authorList>
            <person name="Utturkar S.M."/>
            <person name="Bollmann A."/>
            <person name="Brzoska R.M."/>
            <person name="Klingeman D.M."/>
            <person name="Epstein S.E."/>
            <person name="Palumbo A.V."/>
            <person name="Brown S.D."/>
        </authorList>
    </citation>
    <scope>NUCLEOTIDE SEQUENCE [LARGE SCALE GENOMIC DNA]</scope>
    <source>
        <strain evidence="5 6">OR37</strain>
    </source>
</reference>
<keyword evidence="1 5" id="KW-0378">Hydrolase</keyword>
<evidence type="ECO:0000256" key="1">
    <source>
        <dbReference type="ARBA" id="ARBA00022801"/>
    </source>
</evidence>
<dbReference type="Pfam" id="PF07687">
    <property type="entry name" value="M20_dimer"/>
    <property type="match status" value="1"/>
</dbReference>
<dbReference type="GO" id="GO:0046872">
    <property type="term" value="F:metal ion binding"/>
    <property type="evidence" value="ECO:0007669"/>
    <property type="project" value="UniProtKB-KW"/>
</dbReference>
<comment type="caution">
    <text evidence="5">The sequence shown here is derived from an EMBL/GenBank/DDBJ whole genome shotgun (WGS) entry which is preliminary data.</text>
</comment>
<feature type="chain" id="PRO_5004341085" evidence="3">
    <location>
        <begin position="21"/>
        <end position="437"/>
    </location>
</feature>
<keyword evidence="2" id="KW-0464">Manganese</keyword>
<evidence type="ECO:0000313" key="6">
    <source>
        <dbReference type="Proteomes" id="UP000013063"/>
    </source>
</evidence>
<dbReference type="eggNOG" id="COG1473">
    <property type="taxonomic scope" value="Bacteria"/>
</dbReference>
<feature type="binding site" evidence="2">
    <location>
        <position position="408"/>
    </location>
    <ligand>
        <name>Mn(2+)</name>
        <dbReference type="ChEBI" id="CHEBI:29035"/>
        <label>2</label>
    </ligand>
</feature>
<dbReference type="PANTHER" id="PTHR11014:SF63">
    <property type="entry name" value="METALLOPEPTIDASE, PUTATIVE (AFU_ORTHOLOGUE AFUA_6G09600)-RELATED"/>
    <property type="match status" value="1"/>
</dbReference>
<dbReference type="PATRIC" id="fig|1292034.3.peg.3356"/>
<evidence type="ECO:0000313" key="5">
    <source>
        <dbReference type="EMBL" id="ENZ80667.1"/>
    </source>
</evidence>
<organism evidence="5 6">
    <name type="scientific">Caulobacter vibrioides OR37</name>
    <dbReference type="NCBI Taxonomy" id="1292034"/>
    <lineage>
        <taxon>Bacteria</taxon>
        <taxon>Pseudomonadati</taxon>
        <taxon>Pseudomonadota</taxon>
        <taxon>Alphaproteobacteria</taxon>
        <taxon>Caulobacterales</taxon>
        <taxon>Caulobacteraceae</taxon>
        <taxon>Caulobacter</taxon>
    </lineage>
</organism>
<dbReference type="InterPro" id="IPR036264">
    <property type="entry name" value="Bact_exopeptidase_dim_dom"/>
</dbReference>
<feature type="binding site" evidence="2">
    <location>
        <position position="173"/>
    </location>
    <ligand>
        <name>Mn(2+)</name>
        <dbReference type="ChEBI" id="CHEBI:29035"/>
        <label>1</label>
    </ligand>
</feature>
<gene>
    <name evidence="5" type="ORF">OR37_03385</name>
</gene>
<dbReference type="GO" id="GO:0016787">
    <property type="term" value="F:hydrolase activity"/>
    <property type="evidence" value="ECO:0007669"/>
    <property type="project" value="UniProtKB-KW"/>
</dbReference>
<dbReference type="EMBL" id="APMP01000027">
    <property type="protein sequence ID" value="ENZ80667.1"/>
    <property type="molecule type" value="Genomic_DNA"/>
</dbReference>
<dbReference type="Gene3D" id="3.30.70.360">
    <property type="match status" value="1"/>
</dbReference>
<feature type="signal peptide" evidence="3">
    <location>
        <begin position="1"/>
        <end position="20"/>
    </location>
</feature>
<dbReference type="SUPFAM" id="SSF53187">
    <property type="entry name" value="Zn-dependent exopeptidases"/>
    <property type="match status" value="1"/>
</dbReference>